<evidence type="ECO:0000313" key="9">
    <source>
        <dbReference type="EMBL" id="SEL09504.1"/>
    </source>
</evidence>
<dbReference type="PRINTS" id="PR00132">
    <property type="entry name" value="GLHYDRLASE2"/>
</dbReference>
<evidence type="ECO:0000256" key="3">
    <source>
        <dbReference type="ARBA" id="ARBA00023295"/>
    </source>
</evidence>
<dbReference type="SUPFAM" id="SSF49303">
    <property type="entry name" value="beta-Galactosidase/glucuronidase domain"/>
    <property type="match status" value="1"/>
</dbReference>
<dbReference type="InterPro" id="IPR006102">
    <property type="entry name" value="Ig-like_GH2"/>
</dbReference>
<dbReference type="Pfam" id="PF02836">
    <property type="entry name" value="Glyco_hydro_2_C"/>
    <property type="match status" value="1"/>
</dbReference>
<sequence>MHNFKQKLSLPSYNQTIFAIDQLTYAIMKIPYLLLLCLYPFFIEAQETAPQEMKGRVHLNLNEGWRFYKYPDTMKPDSLLYDVRPEVAEKVDGKAADARPTEGIKVEEKQGVLKSWILPSGNKFISDKKRPYRRPTGDPGADFPFVQADFDDNNWETVNLPHDWAIKGPFYKGWDVPIGGGMGRLPIQGVAWYRKKLDIPVSDAGRSIFLEIEGAMSYAMVWLNGKLVGGWPYGYASWQLDLTPYIIPDKENQLAIRLDNPPSSSRWYPGAGLYRDVWLIKTAPIHIGQWGTQLETRTLSKAEAEIHLVIQIDNDGDADKEVKVITDCYLLDEQGQRQARPAASFSAMNAHIEAKKSTKIHGKTLIKQPKLWGPLPEQCPNRYVALTSVYTNGKLVDRYETRFGIRSLVFHPDSGLLVNGQRTFMKGVNQHHDLGALGAAFNRRAAERQLEILRDMGCNAIRMAHNPPAPELLELTDSMGFLVVNEIFDNWNLKKTPLDFHLIFPDWHEQDIRAFIRRDRNHPSVILWSYGNEVGEQYTDTAGASLAARLQEIVKAEDRTRPSTVSMNYAKPPMPLPAVVDVISLNYQGEGIRNGPAYSGLQGITTPPLFPAFRKQFPNKMILSSENAAAVSSRGEYFLPVYPGNSAPVKEGQGGDSLRQQVSAYELYSVPFGSGPDKVFVTMDAHPYVAGSFVWSGWDYLGEPTPYYLSRSSYFGLIDLAGFKKDRYYLYQSQWRPDLPMAHILPHWTWPERVGQTVPVHVFTSGDEAELFLNGKSLGRKKKEKGMYRLRWDEVIYTPGELRVVAYKEGKLWAADIIRTAGKAKRLVVSADKSELKADGKDLVFVTVNIVDENNQMVPRSDCLLEFSIEGPAEIVGTDNGDAASLISFASHKRPAFNGRCLAIVRAKRLQKGDIKIKVQGEGVEGSVAVLHCKP</sequence>
<dbReference type="InterPro" id="IPR006101">
    <property type="entry name" value="Glyco_hydro_2"/>
</dbReference>
<dbReference type="InterPro" id="IPR013783">
    <property type="entry name" value="Ig-like_fold"/>
</dbReference>
<reference evidence="10" key="1">
    <citation type="submission" date="2016-10" db="EMBL/GenBank/DDBJ databases">
        <authorList>
            <person name="Varghese N."/>
            <person name="Submissions S."/>
        </authorList>
    </citation>
    <scope>NUCLEOTIDE SEQUENCE [LARGE SCALE GENOMIC DNA]</scope>
    <source>
        <strain evidence="10">DSM 18733</strain>
    </source>
</reference>
<feature type="domain" description="Glycoside hydrolase family 2 catalytic" evidence="5">
    <location>
        <begin position="413"/>
        <end position="568"/>
    </location>
</feature>
<evidence type="ECO:0000259" key="5">
    <source>
        <dbReference type="Pfam" id="PF02836"/>
    </source>
</evidence>
<evidence type="ECO:0000259" key="4">
    <source>
        <dbReference type="Pfam" id="PF00703"/>
    </source>
</evidence>
<dbReference type="EMBL" id="FOAF01000001">
    <property type="protein sequence ID" value="SEL09504.1"/>
    <property type="molecule type" value="Genomic_DNA"/>
</dbReference>
<proteinExistence type="inferred from homology"/>
<organism evidence="9 10">
    <name type="scientific">Olivibacter domesticus</name>
    <name type="common">Pseudosphingobacterium domesticum</name>
    <dbReference type="NCBI Taxonomy" id="407022"/>
    <lineage>
        <taxon>Bacteria</taxon>
        <taxon>Pseudomonadati</taxon>
        <taxon>Bacteroidota</taxon>
        <taxon>Sphingobacteriia</taxon>
        <taxon>Sphingobacteriales</taxon>
        <taxon>Sphingobacteriaceae</taxon>
        <taxon>Olivibacter</taxon>
    </lineage>
</organism>
<dbReference type="Proteomes" id="UP000199421">
    <property type="component" value="Unassembled WGS sequence"/>
</dbReference>
<dbReference type="InterPro" id="IPR032311">
    <property type="entry name" value="DUF4982"/>
</dbReference>
<feature type="domain" description="DUF4982" evidence="6">
    <location>
        <begin position="755"/>
        <end position="814"/>
    </location>
</feature>
<dbReference type="GO" id="GO:0004553">
    <property type="term" value="F:hydrolase activity, hydrolyzing O-glycosyl compounds"/>
    <property type="evidence" value="ECO:0007669"/>
    <property type="project" value="InterPro"/>
</dbReference>
<dbReference type="InterPro" id="IPR054593">
    <property type="entry name" value="Beta-mannosidase-like_N2"/>
</dbReference>
<dbReference type="GO" id="GO:0005975">
    <property type="term" value="P:carbohydrate metabolic process"/>
    <property type="evidence" value="ECO:0007669"/>
    <property type="project" value="InterPro"/>
</dbReference>
<keyword evidence="3" id="KW-0326">Glycosidase</keyword>
<dbReference type="PANTHER" id="PTHR42732">
    <property type="entry name" value="BETA-GALACTOSIDASE"/>
    <property type="match status" value="1"/>
</dbReference>
<evidence type="ECO:0000259" key="7">
    <source>
        <dbReference type="Pfam" id="PF18565"/>
    </source>
</evidence>
<dbReference type="InterPro" id="IPR040605">
    <property type="entry name" value="Glyco_hydro2_dom5"/>
</dbReference>
<dbReference type="InterPro" id="IPR048229">
    <property type="entry name" value="GalB-like"/>
</dbReference>
<dbReference type="InterPro" id="IPR023232">
    <property type="entry name" value="Glyco_hydro_2_AS"/>
</dbReference>
<dbReference type="STRING" id="407022.SAMN05661044_01972"/>
<dbReference type="Pfam" id="PF00703">
    <property type="entry name" value="Glyco_hydro_2"/>
    <property type="match status" value="1"/>
</dbReference>
<dbReference type="InterPro" id="IPR051913">
    <property type="entry name" value="GH2_Domain-Containing"/>
</dbReference>
<dbReference type="PROSITE" id="PS00608">
    <property type="entry name" value="GLYCOSYL_HYDROL_F2_2"/>
    <property type="match status" value="1"/>
</dbReference>
<dbReference type="InterPro" id="IPR006103">
    <property type="entry name" value="Glyco_hydro_2_cat"/>
</dbReference>
<accession>A0A1H7MEA4</accession>
<evidence type="ECO:0000313" key="10">
    <source>
        <dbReference type="Proteomes" id="UP000199421"/>
    </source>
</evidence>
<dbReference type="SUPFAM" id="SSF51445">
    <property type="entry name" value="(Trans)glycosidases"/>
    <property type="match status" value="1"/>
</dbReference>
<dbReference type="SUPFAM" id="SSF49785">
    <property type="entry name" value="Galactose-binding domain-like"/>
    <property type="match status" value="1"/>
</dbReference>
<dbReference type="InterPro" id="IPR036156">
    <property type="entry name" value="Beta-gal/glucu_dom_sf"/>
</dbReference>
<keyword evidence="10" id="KW-1185">Reference proteome</keyword>
<comment type="similarity">
    <text evidence="1">Belongs to the glycosyl hydrolase 2 family.</text>
</comment>
<evidence type="ECO:0000259" key="8">
    <source>
        <dbReference type="Pfam" id="PF22666"/>
    </source>
</evidence>
<dbReference type="Gene3D" id="3.20.20.80">
    <property type="entry name" value="Glycosidases"/>
    <property type="match status" value="1"/>
</dbReference>
<dbReference type="Pfam" id="PF18565">
    <property type="entry name" value="Glyco_hydro2_C5"/>
    <property type="match status" value="1"/>
</dbReference>
<name>A0A1H7MEA4_OLID1</name>
<evidence type="ECO:0000256" key="2">
    <source>
        <dbReference type="ARBA" id="ARBA00022801"/>
    </source>
</evidence>
<dbReference type="Gene3D" id="2.60.40.10">
    <property type="entry name" value="Immunoglobulins"/>
    <property type="match status" value="3"/>
</dbReference>
<dbReference type="PANTHER" id="PTHR42732:SF1">
    <property type="entry name" value="BETA-MANNOSIDASE"/>
    <property type="match status" value="1"/>
</dbReference>
<gene>
    <name evidence="9" type="ORF">SAMN05661044_01972</name>
</gene>
<dbReference type="AlphaFoldDB" id="A0A1H7MEA4"/>
<evidence type="ECO:0000256" key="1">
    <source>
        <dbReference type="ARBA" id="ARBA00007401"/>
    </source>
</evidence>
<feature type="domain" description="Beta-mannosidase-like galactose-binding" evidence="8">
    <location>
        <begin position="192"/>
        <end position="264"/>
    </location>
</feature>
<dbReference type="Pfam" id="PF16355">
    <property type="entry name" value="DUF4982"/>
    <property type="match status" value="1"/>
</dbReference>
<dbReference type="InterPro" id="IPR017853">
    <property type="entry name" value="GH"/>
</dbReference>
<protein>
    <submittedName>
        <fullName evidence="9">Beta-galactosidase</fullName>
    </submittedName>
</protein>
<dbReference type="InterPro" id="IPR008979">
    <property type="entry name" value="Galactose-bd-like_sf"/>
</dbReference>
<dbReference type="Pfam" id="PF22666">
    <property type="entry name" value="Glyco_hydro_2_N2"/>
    <property type="match status" value="1"/>
</dbReference>
<feature type="domain" description="Glycoside hydrolase family 2 immunoglobulin-like beta-sandwich" evidence="4">
    <location>
        <begin position="296"/>
        <end position="406"/>
    </location>
</feature>
<dbReference type="Gene3D" id="2.60.120.260">
    <property type="entry name" value="Galactose-binding domain-like"/>
    <property type="match status" value="1"/>
</dbReference>
<evidence type="ECO:0000259" key="6">
    <source>
        <dbReference type="Pfam" id="PF16355"/>
    </source>
</evidence>
<dbReference type="NCBIfam" id="NF041463">
    <property type="entry name" value="GalB"/>
    <property type="match status" value="1"/>
</dbReference>
<feature type="domain" description="Glycoside hydrolase family 2" evidence="7">
    <location>
        <begin position="827"/>
        <end position="926"/>
    </location>
</feature>
<keyword evidence="2" id="KW-0378">Hydrolase</keyword>